<organism evidence="2 3">
    <name type="scientific">Rhizobium azibense</name>
    <dbReference type="NCBI Taxonomy" id="1136135"/>
    <lineage>
        <taxon>Bacteria</taxon>
        <taxon>Pseudomonadati</taxon>
        <taxon>Pseudomonadota</taxon>
        <taxon>Alphaproteobacteria</taxon>
        <taxon>Hyphomicrobiales</taxon>
        <taxon>Rhizobiaceae</taxon>
        <taxon>Rhizobium/Agrobacterium group</taxon>
        <taxon>Rhizobium</taxon>
    </lineage>
</organism>
<evidence type="ECO:0000313" key="3">
    <source>
        <dbReference type="Proteomes" id="UP000295507"/>
    </source>
</evidence>
<dbReference type="Pfam" id="PF07693">
    <property type="entry name" value="KAP_NTPase"/>
    <property type="match status" value="1"/>
</dbReference>
<protein>
    <submittedName>
        <fullName evidence="2">KAP-like P-loop domain-containing protein</fullName>
    </submittedName>
</protein>
<comment type="caution">
    <text evidence="2">The sequence shown here is derived from an EMBL/GenBank/DDBJ whole genome shotgun (WGS) entry which is preliminary data.</text>
</comment>
<gene>
    <name evidence="2" type="ORF">EV129_10933</name>
</gene>
<reference evidence="2 3" key="1">
    <citation type="submission" date="2019-03" db="EMBL/GenBank/DDBJ databases">
        <title>Genomic Encyclopedia of Type Strains, Phase IV (KMG-V): Genome sequencing to study the core and pangenomes of soil and plant-associated prokaryotes.</title>
        <authorList>
            <person name="Whitman W."/>
        </authorList>
    </citation>
    <scope>NUCLEOTIDE SEQUENCE [LARGE SCALE GENOMIC DNA]</scope>
    <source>
        <strain evidence="2 3">IE4868</strain>
    </source>
</reference>
<evidence type="ECO:0000259" key="1">
    <source>
        <dbReference type="Pfam" id="PF07693"/>
    </source>
</evidence>
<dbReference type="AlphaFoldDB" id="A0A4R3RIB8"/>
<sequence>MSTTAKDIWKGDKLGRFEDADFLYQFLIGRLTERRKAEIRGSYVLNIDAEWGFGKTFFMERFARQLEADHPVVYIDAWKNDFSDDPYTCVISAVERHFKQYLDGNDPKAADFKKAYDAVRKQAGKIFWLGLKGGMKRGAKWVIGEGVEQIIEVVDKHVVETGEAGKGIAQEVENQIVEVTESVIDAFAEKRIKDFEEAKASLENFRDSLSALLTAFEAKDGKRLPLFVFIDELDRCRPPYAISMLERIKHLFDVDGVVFLISTDAKQLAHSIKGVYGASFDSQRYLQRFFSRTFMLPKASPKEIIDAIIEGSGTDEKKWRSIGLIDEGRRFLAEASTHLGMSLRETQQAMDILLSLTTMWNEKFPLQLALLYPLIYGHILGQNIDELGSDGWLESALKTDSDWKVEDVGHFGLRSPFRQINSGASYIRAIAIATLQPMRMYLDKNRIDQTSQVAPKYTKLWVNDILEREYAARFGNNVRENEYSIMREYGRMIRHAGNLRR</sequence>
<feature type="domain" description="KAP NTPase" evidence="1">
    <location>
        <begin position="41"/>
        <end position="353"/>
    </location>
</feature>
<dbReference type="EMBL" id="SMBK01000009">
    <property type="protein sequence ID" value="TCU35443.1"/>
    <property type="molecule type" value="Genomic_DNA"/>
</dbReference>
<accession>A0A4R3RIB8</accession>
<dbReference type="Proteomes" id="UP000295507">
    <property type="component" value="Unassembled WGS sequence"/>
</dbReference>
<dbReference type="InterPro" id="IPR027417">
    <property type="entry name" value="P-loop_NTPase"/>
</dbReference>
<evidence type="ECO:0000313" key="2">
    <source>
        <dbReference type="EMBL" id="TCU35443.1"/>
    </source>
</evidence>
<name>A0A4R3RIB8_9HYPH</name>
<dbReference type="InterPro" id="IPR011646">
    <property type="entry name" value="KAP_P-loop"/>
</dbReference>
<dbReference type="RefSeq" id="WP_132552385.1">
    <property type="nucleotide sequence ID" value="NZ_SMBK01000009.1"/>
</dbReference>
<dbReference type="SUPFAM" id="SSF52540">
    <property type="entry name" value="P-loop containing nucleoside triphosphate hydrolases"/>
    <property type="match status" value="1"/>
</dbReference>
<proteinExistence type="predicted"/>